<accession>A0A7L5NU81</accession>
<dbReference type="Gene3D" id="1.10.1650.10">
    <property type="match status" value="1"/>
</dbReference>
<dbReference type="InterPro" id="IPR039547">
    <property type="entry name" value="Ribosomal_eL19"/>
</dbReference>
<dbReference type="InterPro" id="IPR057260">
    <property type="entry name" value="Ribosomal_L19e_C"/>
</dbReference>
<evidence type="ECO:0000256" key="2">
    <source>
        <dbReference type="ARBA" id="ARBA00022980"/>
    </source>
</evidence>
<feature type="domain" description="Large ribosomal subunit protein eL19" evidence="5">
    <location>
        <begin position="4"/>
        <end position="147"/>
    </location>
</feature>
<dbReference type="Pfam" id="PF01280">
    <property type="entry name" value="Ribosomal_L19e"/>
    <property type="match status" value="1"/>
</dbReference>
<keyword evidence="2 6" id="KW-0689">Ribosomal protein</keyword>
<proteinExistence type="evidence at transcript level"/>
<dbReference type="CDD" id="cd01417">
    <property type="entry name" value="Ribosomal_L19e_E"/>
    <property type="match status" value="1"/>
</dbReference>
<dbReference type="GO" id="GO:0003723">
    <property type="term" value="F:RNA binding"/>
    <property type="evidence" value="ECO:0007669"/>
    <property type="project" value="InterPro"/>
</dbReference>
<protein>
    <submittedName>
        <fullName evidence="6">60S large subunit ribosomal protein eL19</fullName>
    </submittedName>
</protein>
<reference evidence="6" key="1">
    <citation type="submission" date="2020-06" db="EMBL/GenBank/DDBJ databases">
        <title>Cryo-EM structure of the highly atypical cytoplasmic ribosome of Euglena gracilis.</title>
        <authorList>
            <person name="Matzov D."/>
            <person name="Taoka M."/>
            <person name="Nobe Y."/>
            <person name="Yamauchi Y."/>
            <person name="Halfon Y."/>
            <person name="Asis N."/>
            <person name="Zimermann E."/>
            <person name="Rozenberg H."/>
            <person name="Bashan A."/>
            <person name="Bushan S."/>
            <person name="Isobe T."/>
            <person name="Gray M.W."/>
            <person name="Yonath A."/>
            <person name="Shalev-Benami M."/>
        </authorList>
    </citation>
    <scope>NUCLEOTIDE SEQUENCE</scope>
    <source>
        <strain evidence="6">Z</strain>
    </source>
</reference>
<evidence type="ECO:0000313" key="6">
    <source>
        <dbReference type="EMBL" id="QLA09623.1"/>
    </source>
</evidence>
<dbReference type="PANTHER" id="PTHR10722">
    <property type="entry name" value="60S RIBOSOMAL PROTEIN L19"/>
    <property type="match status" value="1"/>
</dbReference>
<evidence type="ECO:0000256" key="4">
    <source>
        <dbReference type="SAM" id="MobiDB-lite"/>
    </source>
</evidence>
<dbReference type="Gene3D" id="1.10.1200.240">
    <property type="match status" value="1"/>
</dbReference>
<dbReference type="AlphaFoldDB" id="A0A7L5NU81"/>
<name>A0A7L5NU81_EUGGR</name>
<organism evidence="6">
    <name type="scientific">Euglena gracilis</name>
    <dbReference type="NCBI Taxonomy" id="3039"/>
    <lineage>
        <taxon>Eukaryota</taxon>
        <taxon>Discoba</taxon>
        <taxon>Euglenozoa</taxon>
        <taxon>Euglenida</taxon>
        <taxon>Spirocuta</taxon>
        <taxon>Euglenophyceae</taxon>
        <taxon>Euglenales</taxon>
        <taxon>Euglenaceae</taxon>
        <taxon>Euglena</taxon>
    </lineage>
</organism>
<dbReference type="InterPro" id="IPR015972">
    <property type="entry name" value="Ribosomal_eL19_dom1"/>
</dbReference>
<dbReference type="EMBL" id="MT583892">
    <property type="protein sequence ID" value="QLA09623.1"/>
    <property type="molecule type" value="mRNA"/>
</dbReference>
<dbReference type="GO" id="GO:0006412">
    <property type="term" value="P:translation"/>
    <property type="evidence" value="ECO:0007669"/>
    <property type="project" value="InterPro"/>
</dbReference>
<comment type="similarity">
    <text evidence="1">Belongs to the eukaryotic ribosomal protein eL19 family.</text>
</comment>
<dbReference type="NCBIfam" id="NF006343">
    <property type="entry name" value="PRK08570.1"/>
    <property type="match status" value="1"/>
</dbReference>
<feature type="region of interest" description="Disordered" evidence="4">
    <location>
        <begin position="162"/>
        <end position="250"/>
    </location>
</feature>
<keyword evidence="3" id="KW-0687">Ribonucleoprotein</keyword>
<evidence type="ECO:0000256" key="3">
    <source>
        <dbReference type="ARBA" id="ARBA00023274"/>
    </source>
</evidence>
<dbReference type="InterPro" id="IPR000196">
    <property type="entry name" value="Ribosomal_eL19_dom"/>
</dbReference>
<dbReference type="SUPFAM" id="SSF48140">
    <property type="entry name" value="Ribosomal protein L19 (L19e)"/>
    <property type="match status" value="1"/>
</dbReference>
<evidence type="ECO:0000256" key="1">
    <source>
        <dbReference type="ARBA" id="ARBA00011082"/>
    </source>
</evidence>
<dbReference type="InterPro" id="IPR035970">
    <property type="entry name" value="60S_ribosomal_eL19_sf"/>
</dbReference>
<dbReference type="HAMAP" id="MF_01475">
    <property type="entry name" value="Ribosomal_eL19"/>
    <property type="match status" value="1"/>
</dbReference>
<sequence length="250" mass="29043">MVAGLKLQGRLAAALLKCGRNRVWLDPNETSDIAMANSRANVRKLIKDGFIIRKPVAVQSRARWRKLRAAKLKGRHTGPGKRRGTANARMPTKVLWIQRQRVLRRMLMRYRDAKKIDKHLYRELYMKCKGNVFKNKRLLMEHIHKAKAAKQKEKLIKDQLDAKKQKSLAKREKVKAAEVKRREREKEKVHDEKEKVKKDKEEKKAPAKEEKKAPAKEEKKAPAKEEKKAAKEEKKAPAKEEKKASKPGKK</sequence>
<dbReference type="InterPro" id="IPR033935">
    <property type="entry name" value="Ribosomal_eL19_euk"/>
</dbReference>
<evidence type="ECO:0000259" key="5">
    <source>
        <dbReference type="SMART" id="SM01416"/>
    </source>
</evidence>
<dbReference type="GO" id="GO:0003735">
    <property type="term" value="F:structural constituent of ribosome"/>
    <property type="evidence" value="ECO:0007669"/>
    <property type="project" value="InterPro"/>
</dbReference>
<feature type="compositionally biased region" description="Basic and acidic residues" evidence="4">
    <location>
        <begin position="162"/>
        <end position="244"/>
    </location>
</feature>
<dbReference type="Pfam" id="PF25476">
    <property type="entry name" value="Ribosomal_L19e_C"/>
    <property type="match status" value="1"/>
</dbReference>
<dbReference type="FunFam" id="1.10.1650.10:FF:000001">
    <property type="entry name" value="Ribosomal protein L19"/>
    <property type="match status" value="1"/>
</dbReference>
<dbReference type="FunFam" id="1.10.1200.240:FF:000001">
    <property type="entry name" value="Ribosomal protein L19"/>
    <property type="match status" value="1"/>
</dbReference>
<dbReference type="SMART" id="SM01416">
    <property type="entry name" value="Ribosomal_L19e"/>
    <property type="match status" value="1"/>
</dbReference>
<dbReference type="InterPro" id="IPR057259">
    <property type="entry name" value="Ribosomal_L19e"/>
</dbReference>
<dbReference type="GO" id="GO:0022625">
    <property type="term" value="C:cytosolic large ribosomal subunit"/>
    <property type="evidence" value="ECO:0007669"/>
    <property type="project" value="InterPro"/>
</dbReference>